<dbReference type="SMART" id="SM00849">
    <property type="entry name" value="Lactamase_B"/>
    <property type="match status" value="1"/>
</dbReference>
<dbReference type="SUPFAM" id="SSF56281">
    <property type="entry name" value="Metallo-hydrolase/oxidoreductase"/>
    <property type="match status" value="1"/>
</dbReference>
<dbReference type="Gene3D" id="3.30.1050.10">
    <property type="entry name" value="SCP2 sterol-binding domain"/>
    <property type="match status" value="1"/>
</dbReference>
<dbReference type="InterPro" id="IPR029228">
    <property type="entry name" value="Alkyl_sulf_dimr"/>
</dbReference>
<name>W7UAM2_9STRA</name>
<evidence type="ECO:0000256" key="2">
    <source>
        <dbReference type="SAM" id="Phobius"/>
    </source>
</evidence>
<feature type="region of interest" description="Disordered" evidence="1">
    <location>
        <begin position="1"/>
        <end position="44"/>
    </location>
</feature>
<dbReference type="AlphaFoldDB" id="W7UAM2"/>
<dbReference type="InterPro" id="IPR036866">
    <property type="entry name" value="RibonucZ/Hydroxyglut_hydro"/>
</dbReference>
<dbReference type="GO" id="GO:0018909">
    <property type="term" value="P:dodecyl sulfate metabolic process"/>
    <property type="evidence" value="ECO:0007669"/>
    <property type="project" value="InterPro"/>
</dbReference>
<sequence length="640" mass="70992">MARTVKRSDDEGDGNGSYLRSGSPRAPPRLKKRQSSHKRNSGVVGVSGGRSGWSMIWMVALGGILGLLVYSWRTLIPRAKIVESQRRMPTPVVLEHHCKEHIGPPRVLQVTENVWVAVGFDLANTILIKTNAGHVIVDVAMSPPRAHVIRKALIEAAGDAPIHTIIYTHSHIDHVGGASGWAGNGTRIWSTEAVTSHFFKQYGVFRKTESLRGSRQYGTLVAMTELPCSALGARVDLDAMRAEAGFLLPTDTFRGNASFSVGGEDFELIEAHGETHDMLVVWLPRQKVLLPGDNYYRAFPNLYTIRGTTPRPVRAWIQSLDMMRKLKPDYLVPSHTEPVVGLEAISKQLTDYRDGIQWVYMETIRGANDGKSLDELALSVGLPPHLRDNDALDELYGQIDWSVKAIYSGELGWFDGNPEELYPVAHDEESEKTVSLMGGASKVFKAVEDAQAMNDHRWALRLISHLRTVQKKDKSVSRKVLTALEAASLRALGQTIFNTNGRAYLLQSALEREGSGPRQETKPVLSDAFIDSIPISLVFEVMQTRLRPELSIDVHESAIFQVGEAKYIVTVRRGVAEISKGDAIFGTPDPIGTFIADENMFRRIMLQLKSPGKAIMNGDVRIKGDQLRFLTFVQRFERGA</sequence>
<keyword evidence="2" id="KW-1133">Transmembrane helix</keyword>
<gene>
    <name evidence="4" type="ORF">Naga_100017g75</name>
</gene>
<evidence type="ECO:0000256" key="1">
    <source>
        <dbReference type="SAM" id="MobiDB-lite"/>
    </source>
</evidence>
<dbReference type="Gene3D" id="3.60.15.30">
    <property type="entry name" value="Metallo-beta-lactamase domain"/>
    <property type="match status" value="1"/>
</dbReference>
<keyword evidence="5" id="KW-1185">Reference proteome</keyword>
<dbReference type="Proteomes" id="UP000019335">
    <property type="component" value="Chromosome 2"/>
</dbReference>
<dbReference type="GO" id="GO:0018741">
    <property type="term" value="F:linear primary-alkylsulfatase activity"/>
    <property type="evidence" value="ECO:0007669"/>
    <property type="project" value="InterPro"/>
</dbReference>
<proteinExistence type="predicted"/>
<dbReference type="InterPro" id="IPR036527">
    <property type="entry name" value="SCP2_sterol-bd_dom_sf"/>
</dbReference>
<keyword evidence="2" id="KW-0812">Transmembrane</keyword>
<organism evidence="4 5">
    <name type="scientific">Nannochloropsis gaditana</name>
    <dbReference type="NCBI Taxonomy" id="72520"/>
    <lineage>
        <taxon>Eukaryota</taxon>
        <taxon>Sar</taxon>
        <taxon>Stramenopiles</taxon>
        <taxon>Ochrophyta</taxon>
        <taxon>Eustigmatophyceae</taxon>
        <taxon>Eustigmatales</taxon>
        <taxon>Monodopsidaceae</taxon>
        <taxon>Nannochloropsis</taxon>
    </lineage>
</organism>
<evidence type="ECO:0000313" key="5">
    <source>
        <dbReference type="Proteomes" id="UP000019335"/>
    </source>
</evidence>
<protein>
    <submittedName>
        <fullName evidence="4">Alkyl sulfatase or beta-lactamase</fullName>
    </submittedName>
</protein>
<dbReference type="OrthoDB" id="449487at2759"/>
<evidence type="ECO:0000259" key="3">
    <source>
        <dbReference type="SMART" id="SM00849"/>
    </source>
</evidence>
<dbReference type="SUPFAM" id="SSF55718">
    <property type="entry name" value="SCP-like"/>
    <property type="match status" value="1"/>
</dbReference>
<reference evidence="4 5" key="1">
    <citation type="journal article" date="2014" name="Mol. Plant">
        <title>Chromosome Scale Genome Assembly and Transcriptome Profiling of Nannochloropsis gaditana in Nitrogen Depletion.</title>
        <authorList>
            <person name="Corteggiani Carpinelli E."/>
            <person name="Telatin A."/>
            <person name="Vitulo N."/>
            <person name="Forcato C."/>
            <person name="D'Angelo M."/>
            <person name="Schiavon R."/>
            <person name="Vezzi A."/>
            <person name="Giacometti G.M."/>
            <person name="Morosinotto T."/>
            <person name="Valle G."/>
        </authorList>
    </citation>
    <scope>NUCLEOTIDE SEQUENCE [LARGE SCALE GENOMIC DNA]</scope>
    <source>
        <strain evidence="4 5">B-31</strain>
    </source>
</reference>
<evidence type="ECO:0000313" key="4">
    <source>
        <dbReference type="EMBL" id="EWM29836.1"/>
    </source>
</evidence>
<dbReference type="Pfam" id="PF14863">
    <property type="entry name" value="Alkyl_sulf_dimr"/>
    <property type="match status" value="1"/>
</dbReference>
<dbReference type="EMBL" id="AZIL01000116">
    <property type="protein sequence ID" value="EWM29836.1"/>
    <property type="molecule type" value="Genomic_DNA"/>
</dbReference>
<comment type="caution">
    <text evidence="4">The sequence shown here is derived from an EMBL/GenBank/DDBJ whole genome shotgun (WGS) entry which is preliminary data.</text>
</comment>
<dbReference type="CDD" id="cd07710">
    <property type="entry name" value="arylsulfatase_Sdsa1-like_MBL-fold"/>
    <property type="match status" value="1"/>
</dbReference>
<dbReference type="PANTHER" id="PTHR43223:SF2">
    <property type="entry name" value="METALLO-BETA-LACTAMASE DOMAIN-CONTAINING PROTEIN"/>
    <property type="match status" value="1"/>
</dbReference>
<dbReference type="InterPro" id="IPR052195">
    <property type="entry name" value="Bact_Alkyl/Aryl-Sulfatase"/>
</dbReference>
<dbReference type="InterPro" id="IPR044097">
    <property type="entry name" value="Bds1/SdsA1_MBL-fold"/>
</dbReference>
<dbReference type="InterPro" id="IPR038536">
    <property type="entry name" value="Alkyl/aryl-sulf_dimr_sf"/>
</dbReference>
<dbReference type="InterPro" id="IPR001279">
    <property type="entry name" value="Metallo-B-lactamas"/>
</dbReference>
<accession>W7UAM2</accession>
<dbReference type="GO" id="GO:0046983">
    <property type="term" value="F:protein dimerization activity"/>
    <property type="evidence" value="ECO:0007669"/>
    <property type="project" value="InterPro"/>
</dbReference>
<dbReference type="Gene3D" id="1.25.40.880">
    <property type="entry name" value="Alkyl sulfatase, dimerisation domain"/>
    <property type="match status" value="1"/>
</dbReference>
<dbReference type="PANTHER" id="PTHR43223">
    <property type="entry name" value="ALKYL/ARYL-SULFATASE"/>
    <property type="match status" value="1"/>
</dbReference>
<feature type="transmembrane region" description="Helical" evidence="2">
    <location>
        <begin position="55"/>
        <end position="76"/>
    </location>
</feature>
<dbReference type="Pfam" id="PF00753">
    <property type="entry name" value="Lactamase_B"/>
    <property type="match status" value="1"/>
</dbReference>
<keyword evidence="2" id="KW-0472">Membrane</keyword>
<feature type="compositionally biased region" description="Basic residues" evidence="1">
    <location>
        <begin position="28"/>
        <end position="40"/>
    </location>
</feature>
<feature type="domain" description="Metallo-beta-lactamase" evidence="3">
    <location>
        <begin position="122"/>
        <end position="335"/>
    </location>
</feature>